<accession>A0A0L0HC59</accession>
<dbReference type="InterPro" id="IPR023238">
    <property type="entry name" value="FAM175"/>
</dbReference>
<dbReference type="Proteomes" id="UP000053201">
    <property type="component" value="Unassembled WGS sequence"/>
</dbReference>
<dbReference type="RefSeq" id="XP_016607155.1">
    <property type="nucleotide sequence ID" value="XM_016753590.1"/>
</dbReference>
<evidence type="ECO:0000313" key="1">
    <source>
        <dbReference type="EMBL" id="KNC99115.1"/>
    </source>
</evidence>
<sequence length="268" mass="29624">MTDSGTSVHIPGVLLSLLQHEMLNSSTQGNVEGVLFGTVRRTTRAKTTDLASDDSQEETQIILSSFERIDPENRLYTSAGEILSHRLARVTCQKSSSIIGMFKWRRNTKLAMSLREAAVYHSLCAVSPNQHQIFGIFTSSNDDPATLTLDFAFFHCQPGSSEFCRLPVVISNMVESSQIQHEWFIPNASPTACFPNNPLTSRLRSVSQHYVDDHLHVVEQSLQILKHAAARLLESEGQLAGLREAKVSKARGHTATQAHSGSLINLLE</sequence>
<dbReference type="PANTHER" id="PTHR31728:SF5">
    <property type="entry name" value="OS07G0540200 PROTEIN"/>
    <property type="match status" value="1"/>
</dbReference>
<gene>
    <name evidence="1" type="ORF">SPPG_05374</name>
</gene>
<proteinExistence type="predicted"/>
<dbReference type="OrthoDB" id="6358435at2759"/>
<dbReference type="InParanoid" id="A0A0L0HC59"/>
<dbReference type="GeneID" id="27688752"/>
<dbReference type="PANTHER" id="PTHR31728">
    <property type="entry name" value="ABRAXAS FAMILY MEMBER"/>
    <property type="match status" value="1"/>
</dbReference>
<dbReference type="eggNOG" id="KOG4613">
    <property type="taxonomic scope" value="Eukaryota"/>
</dbReference>
<dbReference type="GO" id="GO:0005634">
    <property type="term" value="C:nucleus"/>
    <property type="evidence" value="ECO:0007669"/>
    <property type="project" value="TreeGrafter"/>
</dbReference>
<dbReference type="STRING" id="645134.A0A0L0HC59"/>
<dbReference type="GO" id="GO:0031593">
    <property type="term" value="F:polyubiquitin modification-dependent protein binding"/>
    <property type="evidence" value="ECO:0007669"/>
    <property type="project" value="TreeGrafter"/>
</dbReference>
<protein>
    <submittedName>
        <fullName evidence="1">Uncharacterized protein</fullName>
    </submittedName>
</protein>
<reference evidence="1 2" key="1">
    <citation type="submission" date="2009-08" db="EMBL/GenBank/DDBJ databases">
        <title>The Genome Sequence of Spizellomyces punctatus strain DAOM BR117.</title>
        <authorList>
            <consortium name="The Broad Institute Genome Sequencing Platform"/>
            <person name="Russ C."/>
            <person name="Cuomo C."/>
            <person name="Shea T."/>
            <person name="Young S.K."/>
            <person name="Zeng Q."/>
            <person name="Koehrsen M."/>
            <person name="Haas B."/>
            <person name="Borodovsky M."/>
            <person name="Guigo R."/>
            <person name="Alvarado L."/>
            <person name="Berlin A."/>
            <person name="Bochicchio J."/>
            <person name="Borenstein D."/>
            <person name="Chapman S."/>
            <person name="Chen Z."/>
            <person name="Engels R."/>
            <person name="Freedman E."/>
            <person name="Gellesch M."/>
            <person name="Goldberg J."/>
            <person name="Griggs A."/>
            <person name="Gujja S."/>
            <person name="Heiman D."/>
            <person name="Hepburn T."/>
            <person name="Howarth C."/>
            <person name="Jen D."/>
            <person name="Larson L."/>
            <person name="Lewis B."/>
            <person name="Mehta T."/>
            <person name="Park D."/>
            <person name="Pearson M."/>
            <person name="Roberts A."/>
            <person name="Saif S."/>
            <person name="Shenoy N."/>
            <person name="Sisk P."/>
            <person name="Stolte C."/>
            <person name="Sykes S."/>
            <person name="Thomson T."/>
            <person name="Walk T."/>
            <person name="White J."/>
            <person name="Yandava C."/>
            <person name="Burger G."/>
            <person name="Gray M.W."/>
            <person name="Holland P.W.H."/>
            <person name="King N."/>
            <person name="Lang F.B.F."/>
            <person name="Roger A.J."/>
            <person name="Ruiz-Trillo I."/>
            <person name="Lander E."/>
            <person name="Nusbaum C."/>
        </authorList>
    </citation>
    <scope>NUCLEOTIDE SEQUENCE [LARGE SCALE GENOMIC DNA]</scope>
    <source>
        <strain evidence="1 2">DAOM BR117</strain>
    </source>
</reference>
<name>A0A0L0HC59_SPIPD</name>
<dbReference type="PRINTS" id="PR02051">
    <property type="entry name" value="PROTEINF175"/>
</dbReference>
<keyword evidence="2" id="KW-1185">Reference proteome</keyword>
<dbReference type="VEuPathDB" id="FungiDB:SPPG_05374"/>
<dbReference type="Pfam" id="PF21125">
    <property type="entry name" value="MPN_2A_DUB_like"/>
    <property type="match status" value="1"/>
</dbReference>
<organism evidence="1 2">
    <name type="scientific">Spizellomyces punctatus (strain DAOM BR117)</name>
    <dbReference type="NCBI Taxonomy" id="645134"/>
    <lineage>
        <taxon>Eukaryota</taxon>
        <taxon>Fungi</taxon>
        <taxon>Fungi incertae sedis</taxon>
        <taxon>Chytridiomycota</taxon>
        <taxon>Chytridiomycota incertae sedis</taxon>
        <taxon>Chytridiomycetes</taxon>
        <taxon>Spizellomycetales</taxon>
        <taxon>Spizellomycetaceae</taxon>
        <taxon>Spizellomyces</taxon>
    </lineage>
</organism>
<dbReference type="EMBL" id="KQ257458">
    <property type="protein sequence ID" value="KNC99115.1"/>
    <property type="molecule type" value="Genomic_DNA"/>
</dbReference>
<dbReference type="OMA" id="YECANAK"/>
<dbReference type="AlphaFoldDB" id="A0A0L0HC59"/>
<evidence type="ECO:0000313" key="2">
    <source>
        <dbReference type="Proteomes" id="UP000053201"/>
    </source>
</evidence>